<evidence type="ECO:0000256" key="1">
    <source>
        <dbReference type="SAM" id="SignalP"/>
    </source>
</evidence>
<dbReference type="InterPro" id="IPR053183">
    <property type="entry name" value="ASL1"/>
</dbReference>
<sequence>MKKHLLSVLLSTCMLFVGNNMATSQNIISSWDGDGVIGANSKPNDVSWDNTDADIIPWEVANGNGGCRFRDYDVTGGHTGYTNEVDGSTSTTRQLMLRYDHDTYMNSVYSYPVTLEPCTFYTFSFDFLIGGSGTAPQNLKAGISTTKDETGHIASQTFTTTNNTTVYRRGELSFTTDQTGGLYYITFSGARVWYGITNLSIEANTEESLSVSVAEIEFSASTKTSSFVVTGNSLQNNISLTAPDGVVLDVTSISAADAQCGVTVTATYEGSSDVIDQDIVITSGSLSKSIFVTYDYLAPNVETVVQLVDEDRVLTDNTELHITSEDAPFVNSTVSLDHEDAWLFFDNIKPSVVANNYLGSVLVNGSPFVNGTNGRIAIYAHGAVLMPHSSVFKPLTVYTGEEFTGESNQYSIHTYHNILGDFDNAIKSFKLKRGYQATFANNADGSGYSRVFIAHEQDLEIDMPQELSGSVSFIRVFKHQWVTKKGKAGWNPNEINGTAYYDWNIGGSSSLDYEYAAIRQNGGWPGWDAINNKQDITHLLGYNEPDQSDQSNMTYTDMINIWPGMYGSGLRVGSPAYANAWSGNTGKNLFDFVAACEDLNYRTDFIAVHSYWENSASSWYSSLKDYHERCGGRPIWITEMNNGANWTSEWWPDNDTRLATTNNVNRQLNNMKEILHMLDTTSFVERYYLYDWVQDCRAMVVTINDTYLGWVESGDQRGDWIADAPVLYQNGDGYDVVLTPFGEYYRDHNAPIAYNGKYEIVPVWNYVSPSLDSRHLSLSNSMRLDWDDPNGELSKAYKVEKKVNDGAYEEIYYSEDVSVTYFIDPVNPDNRGKVTYKVSLLKSDGAFLSSNEVVYFQSGGTESLQIGQMKLNNSDWTTCYFSERFSTTPHVIMGATSYNNVLPMTQRVNSVSTSSFKFHFEPWSYLTTGISKSDDVALLAIEEGTYDFGGLKGEVAQVTGVRRDWVSIEFTQAFDVVPVVFCTQVSNGTIFPTTVGIQNVTTTGFEVCLLSEESITSTPFGEKIDFLAIEPGEGAIGEKRVTVGATAEGSGIVTTPVSVEYDETYEEPVVFTTLLSVNNSFASTVRYTADDVANEFKLSRVREMSAGLSSTTQDQLGWMIMDQSDNQPTGINTGAIKNVNIYPNPIQDILYFDLEKEELIEVMNISGQTIMQVKAMRSVNLSHLGRGVYLIKIGDSTPIKIVKE</sequence>
<dbReference type="RefSeq" id="WP_212216865.1">
    <property type="nucleotide sequence ID" value="NZ_JAGUCO010000013.1"/>
</dbReference>
<dbReference type="Gene3D" id="2.60.40.2080">
    <property type="match status" value="1"/>
</dbReference>
<evidence type="ECO:0000259" key="2">
    <source>
        <dbReference type="Pfam" id="PF11790"/>
    </source>
</evidence>
<evidence type="ECO:0000313" key="5">
    <source>
        <dbReference type="Proteomes" id="UP000708576"/>
    </source>
</evidence>
<dbReference type="SUPFAM" id="SSF51445">
    <property type="entry name" value="(Trans)glycosidases"/>
    <property type="match status" value="1"/>
</dbReference>
<dbReference type="PANTHER" id="PTHR34154">
    <property type="entry name" value="ALKALI-SENSITIVE LINKAGE PROTEIN 1"/>
    <property type="match status" value="1"/>
</dbReference>
<evidence type="ECO:0000259" key="3">
    <source>
        <dbReference type="Pfam" id="PF18962"/>
    </source>
</evidence>
<feature type="domain" description="Secretion system C-terminal sorting" evidence="3">
    <location>
        <begin position="1141"/>
        <end position="1197"/>
    </location>
</feature>
<dbReference type="PANTHER" id="PTHR34154:SF3">
    <property type="entry name" value="ALKALI-SENSITIVE LINKAGE PROTEIN 1"/>
    <property type="match status" value="1"/>
</dbReference>
<dbReference type="Gene3D" id="2.60.20.10">
    <property type="entry name" value="Crystallins"/>
    <property type="match status" value="1"/>
</dbReference>
<keyword evidence="5" id="KW-1185">Reference proteome</keyword>
<organism evidence="4 5">
    <name type="scientific">Carboxylicivirga linearis</name>
    <dbReference type="NCBI Taxonomy" id="1628157"/>
    <lineage>
        <taxon>Bacteria</taxon>
        <taxon>Pseudomonadati</taxon>
        <taxon>Bacteroidota</taxon>
        <taxon>Bacteroidia</taxon>
        <taxon>Marinilabiliales</taxon>
        <taxon>Marinilabiliaceae</taxon>
        <taxon>Carboxylicivirga</taxon>
    </lineage>
</organism>
<protein>
    <submittedName>
        <fullName evidence="4">T9SS type A sorting domain-containing protein</fullName>
    </submittedName>
</protein>
<dbReference type="InterPro" id="IPR024655">
    <property type="entry name" value="Asl1_glyco_hydro_catalytic"/>
</dbReference>
<feature type="chain" id="PRO_5045837039" evidence="1">
    <location>
        <begin position="23"/>
        <end position="1204"/>
    </location>
</feature>
<dbReference type="EMBL" id="JAGUCO010000013">
    <property type="protein sequence ID" value="MBS2099621.1"/>
    <property type="molecule type" value="Genomic_DNA"/>
</dbReference>
<dbReference type="Pfam" id="PF11790">
    <property type="entry name" value="Glyco_hydro_cc"/>
    <property type="match status" value="1"/>
</dbReference>
<feature type="signal peptide" evidence="1">
    <location>
        <begin position="1"/>
        <end position="22"/>
    </location>
</feature>
<dbReference type="Pfam" id="PF18962">
    <property type="entry name" value="Por_Secre_tail"/>
    <property type="match status" value="1"/>
</dbReference>
<name>A0ABS5JXI8_9BACT</name>
<evidence type="ECO:0000313" key="4">
    <source>
        <dbReference type="EMBL" id="MBS2099621.1"/>
    </source>
</evidence>
<dbReference type="Proteomes" id="UP000708576">
    <property type="component" value="Unassembled WGS sequence"/>
</dbReference>
<reference evidence="4 5" key="1">
    <citation type="journal article" date="2015" name="Int. J. Syst. Evol. Microbiol.">
        <title>Carboxylicivirga linearis sp. nov., isolated from a sea cucumber culture pond.</title>
        <authorList>
            <person name="Wang F.Q."/>
            <person name="Zhou Y.X."/>
            <person name="Lin X.Z."/>
            <person name="Chen G.J."/>
            <person name="Du Z.J."/>
        </authorList>
    </citation>
    <scope>NUCLEOTIDE SEQUENCE [LARGE SCALE GENOMIC DNA]</scope>
    <source>
        <strain evidence="4 5">FB218</strain>
    </source>
</reference>
<dbReference type="InterPro" id="IPR037221">
    <property type="entry name" value="H-type_lectin_dom_sf"/>
</dbReference>
<dbReference type="NCBIfam" id="TIGR04183">
    <property type="entry name" value="Por_Secre_tail"/>
    <property type="match status" value="1"/>
</dbReference>
<keyword evidence="1" id="KW-0732">Signal</keyword>
<dbReference type="InterPro" id="IPR017853">
    <property type="entry name" value="GH"/>
</dbReference>
<proteinExistence type="predicted"/>
<dbReference type="InterPro" id="IPR026444">
    <property type="entry name" value="Secre_tail"/>
</dbReference>
<comment type="caution">
    <text evidence="4">The sequence shown here is derived from an EMBL/GenBank/DDBJ whole genome shotgun (WGS) entry which is preliminary data.</text>
</comment>
<feature type="domain" description="Asl1-like glycosyl hydrolase catalytic" evidence="2">
    <location>
        <begin position="484"/>
        <end position="696"/>
    </location>
</feature>
<gene>
    <name evidence="4" type="ORF">KEM10_15100</name>
</gene>
<accession>A0ABS5JXI8</accession>